<name>A0A9P7Q228_9HYPO</name>
<dbReference type="Proteomes" id="UP000732380">
    <property type="component" value="Unassembled WGS sequence"/>
</dbReference>
<keyword evidence="3" id="KW-1185">Reference proteome</keyword>
<evidence type="ECO:0000313" key="2">
    <source>
        <dbReference type="EMBL" id="KAG6115876.1"/>
    </source>
</evidence>
<feature type="region of interest" description="Disordered" evidence="1">
    <location>
        <begin position="30"/>
        <end position="103"/>
    </location>
</feature>
<sequence>MLCLSAVRTWKLGDLKESSVKICENRILARKASPTPLHTTENTPKETTKNAARQFCAPANQNEQKGQRRTYRSAHSSRLQAAGPSSPKSHTLTSPPPYGIHPV</sequence>
<evidence type="ECO:0000256" key="1">
    <source>
        <dbReference type="SAM" id="MobiDB-lite"/>
    </source>
</evidence>
<accession>A0A9P7Q228</accession>
<gene>
    <name evidence="2" type="ORF">E4U13_002392</name>
</gene>
<proteinExistence type="predicted"/>
<feature type="compositionally biased region" description="Pro residues" evidence="1">
    <location>
        <begin position="94"/>
        <end position="103"/>
    </location>
</feature>
<comment type="caution">
    <text evidence="2">The sequence shown here is derived from an EMBL/GenBank/DDBJ whole genome shotgun (WGS) entry which is preliminary data.</text>
</comment>
<evidence type="ECO:0000313" key="3">
    <source>
        <dbReference type="Proteomes" id="UP000732380"/>
    </source>
</evidence>
<organism evidence="2 3">
    <name type="scientific">Claviceps humidiphila</name>
    <dbReference type="NCBI Taxonomy" id="1294629"/>
    <lineage>
        <taxon>Eukaryota</taxon>
        <taxon>Fungi</taxon>
        <taxon>Dikarya</taxon>
        <taxon>Ascomycota</taxon>
        <taxon>Pezizomycotina</taxon>
        <taxon>Sordariomycetes</taxon>
        <taxon>Hypocreomycetidae</taxon>
        <taxon>Hypocreales</taxon>
        <taxon>Clavicipitaceae</taxon>
        <taxon>Claviceps</taxon>
    </lineage>
</organism>
<protein>
    <submittedName>
        <fullName evidence="2">Uncharacterized protein</fullName>
    </submittedName>
</protein>
<reference evidence="2 3" key="1">
    <citation type="journal article" date="2020" name="bioRxiv">
        <title>Whole genome comparisons of ergot fungi reveals the divergence and evolution of species within the genus Claviceps are the result of varying mechanisms driving genome evolution and host range expansion.</title>
        <authorList>
            <person name="Wyka S.A."/>
            <person name="Mondo S.J."/>
            <person name="Liu M."/>
            <person name="Dettman J."/>
            <person name="Nalam V."/>
            <person name="Broders K.D."/>
        </authorList>
    </citation>
    <scope>NUCLEOTIDE SEQUENCE [LARGE SCALE GENOMIC DNA]</scope>
    <source>
        <strain evidence="2 3">LM576</strain>
    </source>
</reference>
<dbReference type="AlphaFoldDB" id="A0A9P7Q228"/>
<dbReference type="EMBL" id="SRQM01000201">
    <property type="protein sequence ID" value="KAG6115876.1"/>
    <property type="molecule type" value="Genomic_DNA"/>
</dbReference>